<evidence type="ECO:0000313" key="2">
    <source>
        <dbReference type="Proteomes" id="UP000244700"/>
    </source>
</evidence>
<proteinExistence type="predicted"/>
<sequence length="31" mass="3525">MGIMQKVGLILMIIFGFAMSNDKKPPMDIER</sequence>
<dbReference type="AlphaFoldDB" id="A0A0B2ECB4"/>
<name>A0A0B2ECB4_HELPX</name>
<gene>
    <name evidence="1" type="ORF">C2R72_00910</name>
</gene>
<accession>A0A0B2ECB4</accession>
<dbReference type="Proteomes" id="UP000244700">
    <property type="component" value="Unassembled WGS sequence"/>
</dbReference>
<organism evidence="1 2">
    <name type="scientific">Helicobacter pylori</name>
    <name type="common">Campylobacter pylori</name>
    <dbReference type="NCBI Taxonomy" id="210"/>
    <lineage>
        <taxon>Bacteria</taxon>
        <taxon>Pseudomonadati</taxon>
        <taxon>Campylobacterota</taxon>
        <taxon>Epsilonproteobacteria</taxon>
        <taxon>Campylobacterales</taxon>
        <taxon>Helicobacteraceae</taxon>
        <taxon>Helicobacter</taxon>
    </lineage>
</organism>
<dbReference type="EMBL" id="QBQT01000051">
    <property type="protein sequence ID" value="PUD82385.1"/>
    <property type="molecule type" value="Genomic_DNA"/>
</dbReference>
<reference evidence="1 2" key="1">
    <citation type="submission" date="2018-01" db="EMBL/GenBank/DDBJ databases">
        <title>Helicobacter pylori genome-wide association study shows promise for predicting gastric cancer risk.</title>
        <authorList>
            <person name="Berthenet E."/>
            <person name="Yahara K."/>
            <person name="Thorell K."/>
            <person name="Pascoe B."/>
            <person name="Meric G."/>
            <person name="Mikhail J.M."/>
            <person name="Engstrand L."/>
            <person name="Enroth H."/>
            <person name="Burette A."/>
            <person name="Megraud F."/>
            <person name="Atherton J."/>
            <person name="Smith S."/>
            <person name="Wilkinson T.S."/>
            <person name="Hitchings M.D."/>
            <person name="Falush D."/>
            <person name="Sheppard S.K."/>
        </authorList>
    </citation>
    <scope>NUCLEOTIDE SEQUENCE [LARGE SCALE GENOMIC DNA]</scope>
    <source>
        <strain evidence="1 2">GIL237</strain>
    </source>
</reference>
<evidence type="ECO:0000313" key="1">
    <source>
        <dbReference type="EMBL" id="PUD82385.1"/>
    </source>
</evidence>
<comment type="caution">
    <text evidence="1">The sequence shown here is derived from an EMBL/GenBank/DDBJ whole genome shotgun (WGS) entry which is preliminary data.</text>
</comment>
<protein>
    <submittedName>
        <fullName evidence="1">Uncharacterized protein</fullName>
    </submittedName>
</protein>